<keyword evidence="5" id="KW-0539">Nucleus</keyword>
<evidence type="ECO:0000256" key="3">
    <source>
        <dbReference type="ARBA" id="ARBA00023015"/>
    </source>
</evidence>
<dbReference type="PANTHER" id="PTHR47338">
    <property type="entry name" value="ZN(II)2CYS6 TRANSCRIPTION FACTOR (EUROFUNG)-RELATED"/>
    <property type="match status" value="1"/>
</dbReference>
<organism evidence="7 8">
    <name type="scientific">Cordyceps militaris</name>
    <name type="common">Caterpillar fungus</name>
    <name type="synonym">Clavaria militaris</name>
    <dbReference type="NCBI Taxonomy" id="73501"/>
    <lineage>
        <taxon>Eukaryota</taxon>
        <taxon>Fungi</taxon>
        <taxon>Dikarya</taxon>
        <taxon>Ascomycota</taxon>
        <taxon>Pezizomycotina</taxon>
        <taxon>Sordariomycetes</taxon>
        <taxon>Hypocreomycetidae</taxon>
        <taxon>Hypocreales</taxon>
        <taxon>Cordycipitaceae</taxon>
        <taxon>Cordyceps</taxon>
    </lineage>
</organism>
<evidence type="ECO:0000256" key="1">
    <source>
        <dbReference type="ARBA" id="ARBA00004123"/>
    </source>
</evidence>
<evidence type="ECO:0000256" key="5">
    <source>
        <dbReference type="ARBA" id="ARBA00023242"/>
    </source>
</evidence>
<dbReference type="GO" id="GO:0046872">
    <property type="term" value="F:metal ion binding"/>
    <property type="evidence" value="ECO:0007669"/>
    <property type="project" value="UniProtKB-KW"/>
</dbReference>
<accession>A0A2H4ST97</accession>
<keyword evidence="4" id="KW-0804">Transcription</keyword>
<keyword evidence="3" id="KW-0805">Transcription regulation</keyword>
<protein>
    <submittedName>
        <fullName evidence="7">C6 transcription factor</fullName>
    </submittedName>
</protein>
<dbReference type="EMBL" id="CP023326">
    <property type="protein sequence ID" value="ATY66324.1"/>
    <property type="molecule type" value="Genomic_DNA"/>
</dbReference>
<evidence type="ECO:0000256" key="6">
    <source>
        <dbReference type="SAM" id="MobiDB-lite"/>
    </source>
</evidence>
<dbReference type="PANTHER" id="PTHR47338:SF5">
    <property type="entry name" value="ZN(II)2CYS6 TRANSCRIPTION FACTOR (EUROFUNG)"/>
    <property type="match status" value="1"/>
</dbReference>
<dbReference type="OrthoDB" id="4868686at2759"/>
<name>A0A2H4ST97_CORMI</name>
<dbReference type="GO" id="GO:0005634">
    <property type="term" value="C:nucleus"/>
    <property type="evidence" value="ECO:0007669"/>
    <property type="project" value="UniProtKB-SubCell"/>
</dbReference>
<dbReference type="AlphaFoldDB" id="A0A2H4ST97"/>
<sequence>MGTIMMMTVIAVMTDTHFLTRCNGNLDYKNYSMNMAPFLIRKLLSQYRFGFGLTTLYSIPGLDVHLMCHLLELFVLLSSAQIQHLLSPVTIQSQLSSGTMPRCLILAACASAVRFSVHTAVTRPSARHFAERIVLEARKCIRIPGDFTTQVNTINTICILVEYTASIAHGRQAWVDISTGEALIQLARLECEMDAEVGALNAAGRYLAGARLTHCLGHPGLYPPYRQFSKTPRPDSRSRTPGGGPPDLVSLLEIFTRVHQLQSVPVKDQEPPPWAPHSAFRALQNELEEHLLHYPSTFHLFLRPRSHYSEQQDPDELICALMWHCCVVVLNRSFLPAAMKTSIGNGSEQNIQRVDVPGAPCLFVKEKAHRCESSANAIFQITGDIVRASGFHLYAALVGYACMQGALVSIERLHCSRKPYEATTVGNLRMTFVVLGVLKTFYAPAEEWLNVVIQAHDPNTKPTLTSDNIDMVFNDYFSRFINIQEPAFVPLEPRDKDTPKDAIEALQSNRSIDCQKEISPKNNNWADIATSKRDSEWLQDYSGHLSGDIESESAVDEVDENTNTTAAVGGPTHSSATIEPPRSPATNEEQIQDAFIVESETAGSPEHMGAAILAAMSGNMGSPSTQLCDSDPEQLSLDFFRNPFLMRPNEGYTAPHDQMPPFSELFGLNLNMSMFPGLDLVMSDSTMLSDVFNSDDAPRFSTFY</sequence>
<dbReference type="CDD" id="cd12148">
    <property type="entry name" value="fungal_TF_MHR"/>
    <property type="match status" value="1"/>
</dbReference>
<dbReference type="VEuPathDB" id="FungiDB:A9K55_002096"/>
<comment type="subcellular location">
    <subcellularLocation>
        <location evidence="1">Nucleus</location>
    </subcellularLocation>
</comment>
<reference evidence="7 8" key="1">
    <citation type="journal article" date="2017" name="BMC Genomics">
        <title>Chromosome level assembly and secondary metabolite potential of the parasitic fungus Cordyceps militaris.</title>
        <authorList>
            <person name="Kramer G.J."/>
            <person name="Nodwell J.R."/>
        </authorList>
    </citation>
    <scope>NUCLEOTIDE SEQUENCE [LARGE SCALE GENOMIC DNA]</scope>
    <source>
        <strain evidence="7 8">ATCC 34164</strain>
    </source>
</reference>
<dbReference type="GO" id="GO:0000981">
    <property type="term" value="F:DNA-binding transcription factor activity, RNA polymerase II-specific"/>
    <property type="evidence" value="ECO:0007669"/>
    <property type="project" value="InterPro"/>
</dbReference>
<evidence type="ECO:0000313" key="7">
    <source>
        <dbReference type="EMBL" id="ATY66324.1"/>
    </source>
</evidence>
<evidence type="ECO:0000256" key="4">
    <source>
        <dbReference type="ARBA" id="ARBA00023163"/>
    </source>
</evidence>
<proteinExistence type="predicted"/>
<feature type="compositionally biased region" description="Polar residues" evidence="6">
    <location>
        <begin position="561"/>
        <end position="577"/>
    </location>
</feature>
<evidence type="ECO:0000256" key="2">
    <source>
        <dbReference type="ARBA" id="ARBA00022723"/>
    </source>
</evidence>
<dbReference type="InterPro" id="IPR050815">
    <property type="entry name" value="TF_fung"/>
</dbReference>
<keyword evidence="2" id="KW-0479">Metal-binding</keyword>
<evidence type="ECO:0000313" key="8">
    <source>
        <dbReference type="Proteomes" id="UP000323067"/>
    </source>
</evidence>
<dbReference type="Proteomes" id="UP000323067">
    <property type="component" value="Chromosome iii"/>
</dbReference>
<gene>
    <name evidence="7" type="ORF">A9K55_002096</name>
</gene>
<feature type="region of interest" description="Disordered" evidence="6">
    <location>
        <begin position="557"/>
        <end position="585"/>
    </location>
</feature>